<keyword evidence="3" id="KW-0342">GTP-binding</keyword>
<organism evidence="4 5">
    <name type="scientific">Aspergillus nomiae NRRL (strain ATCC 15546 / NRRL 13137 / CBS 260.88 / M93)</name>
    <dbReference type="NCBI Taxonomy" id="1509407"/>
    <lineage>
        <taxon>Eukaryota</taxon>
        <taxon>Fungi</taxon>
        <taxon>Dikarya</taxon>
        <taxon>Ascomycota</taxon>
        <taxon>Pezizomycotina</taxon>
        <taxon>Eurotiomycetes</taxon>
        <taxon>Eurotiomycetidae</taxon>
        <taxon>Eurotiales</taxon>
        <taxon>Aspergillaceae</taxon>
        <taxon>Aspergillus</taxon>
        <taxon>Aspergillus subgen. Circumdati</taxon>
    </lineage>
</organism>
<dbReference type="InterPro" id="IPR005225">
    <property type="entry name" value="Small_GTP-bd"/>
</dbReference>
<dbReference type="PANTHER" id="PTHR24072">
    <property type="entry name" value="RHO FAMILY GTPASE"/>
    <property type="match status" value="1"/>
</dbReference>
<keyword evidence="5" id="KW-1185">Reference proteome</keyword>
<dbReference type="SUPFAM" id="SSF52540">
    <property type="entry name" value="P-loop containing nucleoside triphosphate hydrolases"/>
    <property type="match status" value="1"/>
</dbReference>
<dbReference type="GO" id="GO:0003924">
    <property type="term" value="F:GTPase activity"/>
    <property type="evidence" value="ECO:0007669"/>
    <property type="project" value="InterPro"/>
</dbReference>
<protein>
    <submittedName>
        <fullName evidence="4">GTP-binding protein RHO3</fullName>
    </submittedName>
</protein>
<evidence type="ECO:0000256" key="2">
    <source>
        <dbReference type="ARBA" id="ARBA00022741"/>
    </source>
</evidence>
<proteinExistence type="predicted"/>
<dbReference type="RefSeq" id="XP_015405395.1">
    <property type="nucleotide sequence ID" value="XM_015552188.1"/>
</dbReference>
<dbReference type="PROSITE" id="PS51420">
    <property type="entry name" value="RHO"/>
    <property type="match status" value="1"/>
</dbReference>
<dbReference type="OrthoDB" id="8830751at2759"/>
<name>A0A0L1IYA6_ASPN3</name>
<evidence type="ECO:0000256" key="3">
    <source>
        <dbReference type="ARBA" id="ARBA00023134"/>
    </source>
</evidence>
<dbReference type="InterPro" id="IPR027417">
    <property type="entry name" value="P-loop_NTPase"/>
</dbReference>
<accession>A0A0L1IYA6</accession>
<dbReference type="Proteomes" id="UP000037505">
    <property type="component" value="Unassembled WGS sequence"/>
</dbReference>
<dbReference type="NCBIfam" id="TIGR00231">
    <property type="entry name" value="small_GTP"/>
    <property type="match status" value="1"/>
</dbReference>
<dbReference type="Pfam" id="PF00071">
    <property type="entry name" value="Ras"/>
    <property type="match status" value="1"/>
</dbReference>
<keyword evidence="1" id="KW-0488">Methylation</keyword>
<dbReference type="SMART" id="SM00174">
    <property type="entry name" value="RHO"/>
    <property type="match status" value="1"/>
</dbReference>
<dbReference type="SMART" id="SM00173">
    <property type="entry name" value="RAS"/>
    <property type="match status" value="1"/>
</dbReference>
<dbReference type="InterPro" id="IPR001806">
    <property type="entry name" value="Small_GTPase"/>
</dbReference>
<gene>
    <name evidence="4" type="ORF">ANOM_006932</name>
</gene>
<dbReference type="GeneID" id="26808736"/>
<dbReference type="PRINTS" id="PR00449">
    <property type="entry name" value="RASTRNSFRMNG"/>
</dbReference>
<evidence type="ECO:0000313" key="4">
    <source>
        <dbReference type="EMBL" id="KNG84472.1"/>
    </source>
</evidence>
<keyword evidence="2" id="KW-0547">Nucleotide-binding</keyword>
<reference evidence="4 5" key="1">
    <citation type="submission" date="2014-06" db="EMBL/GenBank/DDBJ databases">
        <title>The Genome of the Aflatoxigenic Filamentous Fungus Aspergillus nomius.</title>
        <authorList>
            <person name="Moore M.G."/>
            <person name="Shannon B.M."/>
            <person name="Brian M.M."/>
        </authorList>
    </citation>
    <scope>NUCLEOTIDE SEQUENCE [LARGE SCALE GENOMIC DNA]</scope>
    <source>
        <strain evidence="4 5">NRRL 13137</strain>
    </source>
</reference>
<comment type="caution">
    <text evidence="4">The sequence shown here is derived from an EMBL/GenBank/DDBJ whole genome shotgun (WGS) entry which is preliminary data.</text>
</comment>
<dbReference type="PROSITE" id="PS51421">
    <property type="entry name" value="RAS"/>
    <property type="match status" value="1"/>
</dbReference>
<dbReference type="STRING" id="1509407.A0A0L1IYA6"/>
<dbReference type="Gene3D" id="3.40.50.300">
    <property type="entry name" value="P-loop containing nucleotide triphosphate hydrolases"/>
    <property type="match status" value="1"/>
</dbReference>
<sequence>MGLCGRQTVVRRKMVLLGDGACGKTSALNVFTRGKIHALSHGYALCDIDLTTPRPVSRLFLKTMSTVIAFAPSMSNSYIHDSLDIFVDNVHMELSLWDTAGQEEFDRLRALSYEDTHVIMLCFSVDSADSFENVASKWVEEITENCPGVKMVLTALKCDLRKDEFENTNPNAITYEQGLEKAKAIGAVKYLECSAVQNRGIMETFYEAAKVALEVKVSGSNASKEGCVIL</sequence>
<evidence type="ECO:0000313" key="5">
    <source>
        <dbReference type="Proteomes" id="UP000037505"/>
    </source>
</evidence>
<dbReference type="EMBL" id="JNOM01000206">
    <property type="protein sequence ID" value="KNG84472.1"/>
    <property type="molecule type" value="Genomic_DNA"/>
</dbReference>
<dbReference type="InterPro" id="IPR003578">
    <property type="entry name" value="Small_GTPase_Rho"/>
</dbReference>
<dbReference type="PROSITE" id="PS51419">
    <property type="entry name" value="RAB"/>
    <property type="match status" value="1"/>
</dbReference>
<dbReference type="GO" id="GO:0007264">
    <property type="term" value="P:small GTPase-mediated signal transduction"/>
    <property type="evidence" value="ECO:0007669"/>
    <property type="project" value="InterPro"/>
</dbReference>
<dbReference type="SMART" id="SM00175">
    <property type="entry name" value="RAB"/>
    <property type="match status" value="1"/>
</dbReference>
<evidence type="ECO:0000256" key="1">
    <source>
        <dbReference type="ARBA" id="ARBA00022481"/>
    </source>
</evidence>
<dbReference type="AlphaFoldDB" id="A0A0L1IYA6"/>
<dbReference type="GO" id="GO:0005525">
    <property type="term" value="F:GTP binding"/>
    <property type="evidence" value="ECO:0007669"/>
    <property type="project" value="UniProtKB-KW"/>
</dbReference>